<keyword evidence="5" id="KW-0808">Transferase</keyword>
<dbReference type="SMART" id="SM00388">
    <property type="entry name" value="HisKA"/>
    <property type="match status" value="1"/>
</dbReference>
<dbReference type="Pfam" id="PF02518">
    <property type="entry name" value="HATPase_c"/>
    <property type="match status" value="1"/>
</dbReference>
<dbReference type="GO" id="GO:0000155">
    <property type="term" value="F:phosphorelay sensor kinase activity"/>
    <property type="evidence" value="ECO:0007669"/>
    <property type="project" value="InterPro"/>
</dbReference>
<comment type="caution">
    <text evidence="19">The sequence shown here is derived from an EMBL/GenBank/DDBJ whole genome shotgun (WGS) entry which is preliminary data.</text>
</comment>
<dbReference type="PANTHER" id="PTHR43304:SF1">
    <property type="entry name" value="PAC DOMAIN-CONTAINING PROTEIN"/>
    <property type="match status" value="1"/>
</dbReference>
<dbReference type="RefSeq" id="WP_088254349.1">
    <property type="nucleotide sequence ID" value="NZ_NIDE01000004.1"/>
</dbReference>
<dbReference type="PANTHER" id="PTHR43304">
    <property type="entry name" value="PHYTOCHROME-LIKE PROTEIN CPH1"/>
    <property type="match status" value="1"/>
</dbReference>
<dbReference type="InterPro" id="IPR036097">
    <property type="entry name" value="HisK_dim/P_sf"/>
</dbReference>
<feature type="region of interest" description="Disordered" evidence="14">
    <location>
        <begin position="903"/>
        <end position="937"/>
    </location>
</feature>
<dbReference type="OrthoDB" id="231918at2"/>
<keyword evidence="20" id="KW-1185">Reference proteome</keyword>
<evidence type="ECO:0000256" key="5">
    <source>
        <dbReference type="ARBA" id="ARBA00022679"/>
    </source>
</evidence>
<dbReference type="NCBIfam" id="TIGR00229">
    <property type="entry name" value="sensory_box"/>
    <property type="match status" value="2"/>
</dbReference>
<dbReference type="InterPro" id="IPR001610">
    <property type="entry name" value="PAC"/>
</dbReference>
<evidence type="ECO:0000256" key="11">
    <source>
        <dbReference type="ARBA" id="ARBA00023012"/>
    </source>
</evidence>
<evidence type="ECO:0000313" key="20">
    <source>
        <dbReference type="Proteomes" id="UP000214646"/>
    </source>
</evidence>
<dbReference type="InterPro" id="IPR038318">
    <property type="entry name" value="KdpD_sf"/>
</dbReference>
<evidence type="ECO:0000256" key="7">
    <source>
        <dbReference type="ARBA" id="ARBA00022741"/>
    </source>
</evidence>
<evidence type="ECO:0000256" key="8">
    <source>
        <dbReference type="ARBA" id="ARBA00022777"/>
    </source>
</evidence>
<dbReference type="InterPro" id="IPR036890">
    <property type="entry name" value="HATPase_C_sf"/>
</dbReference>
<keyword evidence="6 15" id="KW-0812">Transmembrane</keyword>
<feature type="transmembrane region" description="Helical" evidence="15">
    <location>
        <begin position="91"/>
        <end position="111"/>
    </location>
</feature>
<evidence type="ECO:0000256" key="15">
    <source>
        <dbReference type="SAM" id="Phobius"/>
    </source>
</evidence>
<organism evidence="19 20">
    <name type="scientific">Fimbriiglobus ruber</name>
    <dbReference type="NCBI Taxonomy" id="1908690"/>
    <lineage>
        <taxon>Bacteria</taxon>
        <taxon>Pseudomonadati</taxon>
        <taxon>Planctomycetota</taxon>
        <taxon>Planctomycetia</taxon>
        <taxon>Gemmatales</taxon>
        <taxon>Gemmataceae</taxon>
        <taxon>Fimbriiglobus</taxon>
    </lineage>
</organism>
<dbReference type="InterPro" id="IPR025201">
    <property type="entry name" value="KdpD_TM"/>
</dbReference>
<feature type="transmembrane region" description="Helical" evidence="15">
    <location>
        <begin position="219"/>
        <end position="238"/>
    </location>
</feature>
<keyword evidence="8 19" id="KW-0418">Kinase</keyword>
<feature type="coiled-coil region" evidence="13">
    <location>
        <begin position="663"/>
        <end position="697"/>
    </location>
</feature>
<feature type="domain" description="PAC" evidence="18">
    <location>
        <begin position="476"/>
        <end position="528"/>
    </location>
</feature>
<evidence type="ECO:0000256" key="4">
    <source>
        <dbReference type="ARBA" id="ARBA00022553"/>
    </source>
</evidence>
<dbReference type="SUPFAM" id="SSF55874">
    <property type="entry name" value="ATPase domain of HSP90 chaperone/DNA topoisomerase II/histidine kinase"/>
    <property type="match status" value="1"/>
</dbReference>
<dbReference type="SMART" id="SM00387">
    <property type="entry name" value="HATPase_c"/>
    <property type="match status" value="1"/>
</dbReference>
<evidence type="ECO:0000256" key="13">
    <source>
        <dbReference type="SAM" id="Coils"/>
    </source>
</evidence>
<dbReference type="InterPro" id="IPR005467">
    <property type="entry name" value="His_kinase_dom"/>
</dbReference>
<feature type="domain" description="PAS" evidence="17">
    <location>
        <begin position="529"/>
        <end position="600"/>
    </location>
</feature>
<dbReference type="PROSITE" id="PS50113">
    <property type="entry name" value="PAC"/>
    <property type="match status" value="3"/>
</dbReference>
<dbReference type="Gene3D" id="1.10.287.130">
    <property type="match status" value="1"/>
</dbReference>
<dbReference type="PROSITE" id="PS50109">
    <property type="entry name" value="HIS_KIN"/>
    <property type="match status" value="1"/>
</dbReference>
<keyword evidence="9" id="KW-0067">ATP-binding</keyword>
<dbReference type="PROSITE" id="PS50112">
    <property type="entry name" value="PAS"/>
    <property type="match status" value="1"/>
</dbReference>
<dbReference type="InterPro" id="IPR013655">
    <property type="entry name" value="PAS_fold_3"/>
</dbReference>
<evidence type="ECO:0000256" key="2">
    <source>
        <dbReference type="ARBA" id="ARBA00004141"/>
    </source>
</evidence>
<dbReference type="Proteomes" id="UP000214646">
    <property type="component" value="Unassembled WGS sequence"/>
</dbReference>
<dbReference type="CDD" id="cd00130">
    <property type="entry name" value="PAS"/>
    <property type="match status" value="2"/>
</dbReference>
<dbReference type="GO" id="GO:0005524">
    <property type="term" value="F:ATP binding"/>
    <property type="evidence" value="ECO:0007669"/>
    <property type="project" value="UniProtKB-KW"/>
</dbReference>
<accession>A0A225E206</accession>
<dbReference type="PRINTS" id="PR00344">
    <property type="entry name" value="BCTRLSENSOR"/>
</dbReference>
<evidence type="ECO:0000256" key="9">
    <source>
        <dbReference type="ARBA" id="ARBA00022840"/>
    </source>
</evidence>
<dbReference type="SMART" id="SM00086">
    <property type="entry name" value="PAC"/>
    <property type="match status" value="3"/>
</dbReference>
<dbReference type="SUPFAM" id="SSF55785">
    <property type="entry name" value="PYP-like sensor domain (PAS domain)"/>
    <property type="match status" value="3"/>
</dbReference>
<evidence type="ECO:0000313" key="19">
    <source>
        <dbReference type="EMBL" id="OWK43519.1"/>
    </source>
</evidence>
<evidence type="ECO:0000259" key="18">
    <source>
        <dbReference type="PROSITE" id="PS50113"/>
    </source>
</evidence>
<dbReference type="SUPFAM" id="SSF47384">
    <property type="entry name" value="Homodimeric domain of signal transducing histidine kinase"/>
    <property type="match status" value="1"/>
</dbReference>
<dbReference type="Pfam" id="PF08448">
    <property type="entry name" value="PAS_4"/>
    <property type="match status" value="2"/>
</dbReference>
<dbReference type="Pfam" id="PF00512">
    <property type="entry name" value="HisKA"/>
    <property type="match status" value="1"/>
</dbReference>
<keyword evidence="10 15" id="KW-1133">Transmembrane helix</keyword>
<comment type="subcellular location">
    <subcellularLocation>
        <location evidence="2">Membrane</location>
        <topology evidence="2">Multi-pass membrane protein</topology>
    </subcellularLocation>
</comment>
<feature type="domain" description="PAC" evidence="18">
    <location>
        <begin position="602"/>
        <end position="654"/>
    </location>
</feature>
<dbReference type="AlphaFoldDB" id="A0A225E206"/>
<dbReference type="InterPro" id="IPR000700">
    <property type="entry name" value="PAS-assoc_C"/>
</dbReference>
<evidence type="ECO:0000256" key="3">
    <source>
        <dbReference type="ARBA" id="ARBA00012438"/>
    </source>
</evidence>
<dbReference type="SMART" id="SM00091">
    <property type="entry name" value="PAS"/>
    <property type="match status" value="2"/>
</dbReference>
<feature type="compositionally biased region" description="Basic and acidic residues" evidence="14">
    <location>
        <begin position="920"/>
        <end position="937"/>
    </location>
</feature>
<keyword evidence="13" id="KW-0175">Coiled coil</keyword>
<evidence type="ECO:0000256" key="10">
    <source>
        <dbReference type="ARBA" id="ARBA00022989"/>
    </source>
</evidence>
<dbReference type="GO" id="GO:0016020">
    <property type="term" value="C:membrane"/>
    <property type="evidence" value="ECO:0007669"/>
    <property type="project" value="UniProtKB-SubCell"/>
</dbReference>
<feature type="transmembrane region" description="Helical" evidence="15">
    <location>
        <begin position="182"/>
        <end position="207"/>
    </location>
</feature>
<name>A0A225E206_9BACT</name>
<evidence type="ECO:0000256" key="6">
    <source>
        <dbReference type="ARBA" id="ARBA00022692"/>
    </source>
</evidence>
<evidence type="ECO:0000256" key="14">
    <source>
        <dbReference type="SAM" id="MobiDB-lite"/>
    </source>
</evidence>
<dbReference type="InterPro" id="IPR013656">
    <property type="entry name" value="PAS_4"/>
</dbReference>
<proteinExistence type="predicted"/>
<feature type="transmembrane region" description="Helical" evidence="15">
    <location>
        <begin position="65"/>
        <end position="85"/>
    </location>
</feature>
<dbReference type="Gene3D" id="1.20.120.620">
    <property type="entry name" value="Backbone structure of the membrane domain of e. Coli histidine kinase receptor kdpd"/>
    <property type="match status" value="1"/>
</dbReference>
<dbReference type="InterPro" id="IPR003594">
    <property type="entry name" value="HATPase_dom"/>
</dbReference>
<protein>
    <recommendedName>
        <fullName evidence="3">histidine kinase</fullName>
        <ecNumber evidence="3">2.7.13.3</ecNumber>
    </recommendedName>
</protein>
<feature type="transmembrane region" description="Helical" evidence="15">
    <location>
        <begin position="36"/>
        <end position="53"/>
    </location>
</feature>
<evidence type="ECO:0000256" key="12">
    <source>
        <dbReference type="ARBA" id="ARBA00023136"/>
    </source>
</evidence>
<dbReference type="CDD" id="cd00082">
    <property type="entry name" value="HisKA"/>
    <property type="match status" value="1"/>
</dbReference>
<feature type="transmembrane region" description="Helical" evidence="15">
    <location>
        <begin position="145"/>
        <end position="162"/>
    </location>
</feature>
<dbReference type="InterPro" id="IPR052162">
    <property type="entry name" value="Sensor_kinase/Photoreceptor"/>
</dbReference>
<sequence>MLDFFRKLFDPSDFLPVQTGGDWSPELVGLHVGADLVTWLACLVLSLELVVVARRGERELPHARLFGAFVLAVGLTVFLNALAFQTPLYRLLGVAKLVTAVLSWAVVLALAPSTFKVFARAAGSVPGVAPGAGTWKWSEWRINDYVVAISSGALILVARAAFDPLLQNDHAFVLPLLAVMFVAWRSGFGPALVTLTIGIAGTVFLFIPPRYTFVIPDPGDRLATALFLFCGLIAALLGEAQRSARLRAEQGAVALLAANLELARSREQVAEALAQIETFLAYAPVGIAFLDIDLKFLRVNKYLAELPGTPIGPAHPDDSAGADDASGLQVRGLLDLDYLRVLRHGIPIENREVVSDLGPDGEQLVWEVSVYPVVAETGAISGVAVVARDVTDRKRVEAALRESEEQFRVIADSIPQLAWMTRPDGHIVWYNRRWYEYTGATFEQMEGWGWQIVQDPVELPRVLARFKMALESGEPWEDTFPLRRHDGAMRWHLSRALPVRDGHGRIVRWFGTNTDITQQREAEAALRESEERFRSMADSAPVPIWVSGADGGRTYCNKAWLAFTGRGIEAELGDDWAAGVHPDDRDRCREERAVAAVARQPYQMEYRVRRYDGAYRYVDERGVPRITPAGEFLGFIGSCIDVDDQMRQTQILEETVRDRTAAVVRANDSLRDEVAERRRLEEREREAAAELRRSNAELEKFAYVASHDLQEPLRKIQAFGDRLVKKNRETLGDQGKEYVDRMLASAGRMRTLIDDLLAFSRVTTRAQHLGTVDLNEVLNDVLSDLEERLTHTGGRVTVTPLPTVTADPVQMRQLFLNLVGNALKFQKPDTPPVVTVTADPMTATNGAAGWRLSVADNGIGFEPVYAERIFEMFQRLHGRSEYEGTGIGLAICRKIVERHGGTLTARGRPGEGAEFVIDLPDPRPPHDAGRQTDDATS</sequence>
<dbReference type="EC" id="2.7.13.3" evidence="3"/>
<dbReference type="Gene3D" id="3.30.565.10">
    <property type="entry name" value="Histidine kinase-like ATPase, C-terminal domain"/>
    <property type="match status" value="1"/>
</dbReference>
<reference evidence="20" key="1">
    <citation type="submission" date="2017-06" db="EMBL/GenBank/DDBJ databases">
        <title>Genome analysis of Fimbriiglobus ruber SP5, the first member of the order Planctomycetales with confirmed chitinolytic capability.</title>
        <authorList>
            <person name="Ravin N.V."/>
            <person name="Rakitin A.L."/>
            <person name="Ivanova A.A."/>
            <person name="Beletsky A.V."/>
            <person name="Kulichevskaya I.S."/>
            <person name="Mardanov A.V."/>
            <person name="Dedysh S.N."/>
        </authorList>
    </citation>
    <scope>NUCLEOTIDE SEQUENCE [LARGE SCALE GENOMIC DNA]</scope>
    <source>
        <strain evidence="20">SP5</strain>
    </source>
</reference>
<dbReference type="FunFam" id="3.30.565.10:FF:000006">
    <property type="entry name" value="Sensor histidine kinase WalK"/>
    <property type="match status" value="1"/>
</dbReference>
<feature type="domain" description="Histidine kinase" evidence="16">
    <location>
        <begin position="704"/>
        <end position="923"/>
    </location>
</feature>
<dbReference type="FunFam" id="3.30.450.20:FF:000099">
    <property type="entry name" value="Sensory box sensor histidine kinase"/>
    <property type="match status" value="2"/>
</dbReference>
<evidence type="ECO:0000259" key="16">
    <source>
        <dbReference type="PROSITE" id="PS50109"/>
    </source>
</evidence>
<dbReference type="InterPro" id="IPR003661">
    <property type="entry name" value="HisK_dim/P_dom"/>
</dbReference>
<dbReference type="InterPro" id="IPR004358">
    <property type="entry name" value="Sig_transdc_His_kin-like_C"/>
</dbReference>
<evidence type="ECO:0000259" key="17">
    <source>
        <dbReference type="PROSITE" id="PS50112"/>
    </source>
</evidence>
<feature type="domain" description="PAC" evidence="18">
    <location>
        <begin position="346"/>
        <end position="402"/>
    </location>
</feature>
<gene>
    <name evidence="19" type="ORF">FRUB_03118</name>
</gene>
<dbReference type="InterPro" id="IPR035965">
    <property type="entry name" value="PAS-like_dom_sf"/>
</dbReference>
<dbReference type="Pfam" id="PF13493">
    <property type="entry name" value="DUF4118"/>
    <property type="match status" value="1"/>
</dbReference>
<keyword evidence="4" id="KW-0597">Phosphoprotein</keyword>
<comment type="catalytic activity">
    <reaction evidence="1">
        <text>ATP + protein L-histidine = ADP + protein N-phospho-L-histidine.</text>
        <dbReference type="EC" id="2.7.13.3"/>
    </reaction>
</comment>
<evidence type="ECO:0000256" key="1">
    <source>
        <dbReference type="ARBA" id="ARBA00000085"/>
    </source>
</evidence>
<keyword evidence="7" id="KW-0547">Nucleotide-binding</keyword>
<keyword evidence="12 15" id="KW-0472">Membrane</keyword>
<dbReference type="InterPro" id="IPR000014">
    <property type="entry name" value="PAS"/>
</dbReference>
<dbReference type="Pfam" id="PF08447">
    <property type="entry name" value="PAS_3"/>
    <property type="match status" value="1"/>
</dbReference>
<keyword evidence="11" id="KW-0902">Two-component regulatory system</keyword>
<dbReference type="Gene3D" id="3.30.450.20">
    <property type="entry name" value="PAS domain"/>
    <property type="match status" value="3"/>
</dbReference>
<dbReference type="EMBL" id="NIDE01000004">
    <property type="protein sequence ID" value="OWK43519.1"/>
    <property type="molecule type" value="Genomic_DNA"/>
</dbReference>